<keyword evidence="2" id="KW-0233">DNA recombination</keyword>
<comment type="subunit">
    <text evidence="2">Interacts with EME1.</text>
</comment>
<dbReference type="SUPFAM" id="SSF68906">
    <property type="entry name" value="SAP domain"/>
    <property type="match status" value="1"/>
</dbReference>
<keyword evidence="2" id="KW-0479">Metal-binding</keyword>
<keyword evidence="2" id="KW-0255">Endonuclease</keyword>
<dbReference type="SUPFAM" id="SSF52980">
    <property type="entry name" value="Restriction endonuclease-like"/>
    <property type="match status" value="1"/>
</dbReference>
<dbReference type="InterPro" id="IPR047417">
    <property type="entry name" value="WHD_MUS81"/>
</dbReference>
<dbReference type="InterPro" id="IPR036361">
    <property type="entry name" value="SAP_dom_sf"/>
</dbReference>
<dbReference type="InterPro" id="IPR011335">
    <property type="entry name" value="Restrct_endonuc-II-like"/>
</dbReference>
<feature type="compositionally biased region" description="Polar residues" evidence="3">
    <location>
        <begin position="299"/>
        <end position="313"/>
    </location>
</feature>
<feature type="compositionally biased region" description="Acidic residues" evidence="3">
    <location>
        <begin position="25"/>
        <end position="38"/>
    </location>
</feature>
<feature type="compositionally biased region" description="Basic and acidic residues" evidence="3">
    <location>
        <begin position="264"/>
        <end position="287"/>
    </location>
</feature>
<feature type="compositionally biased region" description="Polar residues" evidence="3">
    <location>
        <begin position="44"/>
        <end position="64"/>
    </location>
</feature>
<dbReference type="Gene3D" id="3.40.50.10130">
    <property type="match status" value="1"/>
</dbReference>
<dbReference type="GO" id="GO:0000727">
    <property type="term" value="P:double-strand break repair via break-induced replication"/>
    <property type="evidence" value="ECO:0007669"/>
    <property type="project" value="UniProtKB-UniRule"/>
</dbReference>
<dbReference type="EC" id="3.1.22.-" evidence="2"/>
<comment type="cofactor">
    <cofactor evidence="2">
        <name>Mg(2+)</name>
        <dbReference type="ChEBI" id="CHEBI:18420"/>
    </cofactor>
</comment>
<evidence type="ECO:0000313" key="5">
    <source>
        <dbReference type="EMBL" id="KAL3796204.1"/>
    </source>
</evidence>
<dbReference type="GO" id="GO:0048476">
    <property type="term" value="C:Holliday junction resolvase complex"/>
    <property type="evidence" value="ECO:0007669"/>
    <property type="project" value="UniProtKB-UniRule"/>
</dbReference>
<keyword evidence="2" id="KW-0234">DNA repair</keyword>
<accession>A0ABD3Q8B4</accession>
<feature type="compositionally biased region" description="Basic and acidic residues" evidence="3">
    <location>
        <begin position="91"/>
        <end position="113"/>
    </location>
</feature>
<name>A0ABD3Q8B4_9STRA</name>
<keyword evidence="2" id="KW-0539">Nucleus</keyword>
<keyword evidence="2" id="KW-0227">DNA damage</keyword>
<dbReference type="Pfam" id="PF02037">
    <property type="entry name" value="SAP"/>
    <property type="match status" value="1"/>
</dbReference>
<dbReference type="CDD" id="cd21036">
    <property type="entry name" value="WH_MUS81"/>
    <property type="match status" value="1"/>
</dbReference>
<feature type="compositionally biased region" description="Basic and acidic residues" evidence="3">
    <location>
        <begin position="886"/>
        <end position="900"/>
    </location>
</feature>
<dbReference type="Proteomes" id="UP001530400">
    <property type="component" value="Unassembled WGS sequence"/>
</dbReference>
<dbReference type="Pfam" id="PF02732">
    <property type="entry name" value="ERCC4"/>
    <property type="match status" value="1"/>
</dbReference>
<feature type="compositionally biased region" description="Low complexity" evidence="3">
    <location>
        <begin position="918"/>
        <end position="934"/>
    </location>
</feature>
<dbReference type="AlphaFoldDB" id="A0ABD3Q8B4"/>
<dbReference type="InterPro" id="IPR033309">
    <property type="entry name" value="Mus81"/>
</dbReference>
<feature type="compositionally biased region" description="Acidic residues" evidence="3">
    <location>
        <begin position="324"/>
        <end position="335"/>
    </location>
</feature>
<organism evidence="5 6">
    <name type="scientific">Cyclotella atomus</name>
    <dbReference type="NCBI Taxonomy" id="382360"/>
    <lineage>
        <taxon>Eukaryota</taxon>
        <taxon>Sar</taxon>
        <taxon>Stramenopiles</taxon>
        <taxon>Ochrophyta</taxon>
        <taxon>Bacillariophyta</taxon>
        <taxon>Coscinodiscophyceae</taxon>
        <taxon>Thalassiosirophycidae</taxon>
        <taxon>Stephanodiscales</taxon>
        <taxon>Stephanodiscaceae</taxon>
        <taxon>Cyclotella</taxon>
    </lineage>
</organism>
<dbReference type="GO" id="GO:0003677">
    <property type="term" value="F:DNA binding"/>
    <property type="evidence" value="ECO:0007669"/>
    <property type="project" value="UniProtKB-UniRule"/>
</dbReference>
<comment type="subcellular location">
    <subcellularLocation>
        <location evidence="2">Nucleus</location>
    </subcellularLocation>
</comment>
<evidence type="ECO:0000259" key="4">
    <source>
        <dbReference type="PROSITE" id="PS50800"/>
    </source>
</evidence>
<gene>
    <name evidence="5" type="ORF">ACHAWO_010484</name>
</gene>
<feature type="region of interest" description="Disordered" evidence="3">
    <location>
        <begin position="418"/>
        <end position="446"/>
    </location>
</feature>
<comment type="function">
    <text evidence="2">Interacts with EME1 to form a DNA structure-specific endonuclease with substrate preference for branched DNA structures with a 5'-end at the branch nick. Typical substrates include 3'-flap structures, D-loops, replication forks and nicked Holliday junctions. May be required in mitosis for the processing of stalled or collapsed replication fork intermediates. May be required in meiosis for the repair of meiosis-specific double strand breaks subsequent to single-end invasion (SEI).</text>
</comment>
<dbReference type="GO" id="GO:0005634">
    <property type="term" value="C:nucleus"/>
    <property type="evidence" value="ECO:0007669"/>
    <property type="project" value="UniProtKB-SubCell"/>
</dbReference>
<keyword evidence="2" id="KW-0540">Nuclease</keyword>
<feature type="compositionally biased region" description="Acidic residues" evidence="3">
    <location>
        <begin position="366"/>
        <end position="376"/>
    </location>
</feature>
<feature type="domain" description="SAP" evidence="4">
    <location>
        <begin position="955"/>
        <end position="989"/>
    </location>
</feature>
<keyword evidence="2" id="KW-0460">Magnesium</keyword>
<dbReference type="PANTHER" id="PTHR13451">
    <property type="entry name" value="CLASS II CROSSOVER JUNCTION ENDONUCLEASE MUS81"/>
    <property type="match status" value="1"/>
</dbReference>
<feature type="region of interest" description="Disordered" evidence="3">
    <location>
        <begin position="886"/>
        <end position="949"/>
    </location>
</feature>
<feature type="compositionally biased region" description="Polar residues" evidence="3">
    <location>
        <begin position="194"/>
        <end position="232"/>
    </location>
</feature>
<comment type="caution">
    <text evidence="5">The sequence shown here is derived from an EMBL/GenBank/DDBJ whole genome shotgun (WGS) entry which is preliminary data.</text>
</comment>
<evidence type="ECO:0000256" key="3">
    <source>
        <dbReference type="SAM" id="MobiDB-lite"/>
    </source>
</evidence>
<dbReference type="GO" id="GO:0046872">
    <property type="term" value="F:metal ion binding"/>
    <property type="evidence" value="ECO:0007669"/>
    <property type="project" value="UniProtKB-UniRule"/>
</dbReference>
<reference evidence="5 6" key="1">
    <citation type="submission" date="2024-10" db="EMBL/GenBank/DDBJ databases">
        <title>Updated reference genomes for cyclostephanoid diatoms.</title>
        <authorList>
            <person name="Roberts W.R."/>
            <person name="Alverson A.J."/>
        </authorList>
    </citation>
    <scope>NUCLEOTIDE SEQUENCE [LARGE SCALE GENOMIC DNA]</scope>
    <source>
        <strain evidence="5 6">AJA010-31</strain>
    </source>
</reference>
<dbReference type="PANTHER" id="PTHR13451:SF0">
    <property type="entry name" value="CROSSOVER JUNCTION ENDONUCLEASE MUS81"/>
    <property type="match status" value="1"/>
</dbReference>
<proteinExistence type="inferred from homology"/>
<comment type="similarity">
    <text evidence="2">Belongs to the XPF family.</text>
</comment>
<feature type="compositionally biased region" description="Polar residues" evidence="3">
    <location>
        <begin position="348"/>
        <end position="357"/>
    </location>
</feature>
<feature type="compositionally biased region" description="Polar residues" evidence="3">
    <location>
        <begin position="72"/>
        <end position="86"/>
    </location>
</feature>
<dbReference type="InterPro" id="IPR003034">
    <property type="entry name" value="SAP_dom"/>
</dbReference>
<keyword evidence="1 2" id="KW-0378">Hydrolase</keyword>
<dbReference type="PROSITE" id="PS50800">
    <property type="entry name" value="SAP"/>
    <property type="match status" value="1"/>
</dbReference>
<feature type="region of interest" description="Disordered" evidence="3">
    <location>
        <begin position="1"/>
        <end position="398"/>
    </location>
</feature>
<protein>
    <recommendedName>
        <fullName evidence="2">Crossover junction endonuclease MUS81</fullName>
        <ecNumber evidence="2">3.1.22.-</ecNumber>
    </recommendedName>
</protein>
<evidence type="ECO:0000256" key="1">
    <source>
        <dbReference type="ARBA" id="ARBA00022801"/>
    </source>
</evidence>
<dbReference type="GO" id="GO:0008821">
    <property type="term" value="F:crossover junction DNA endonuclease activity"/>
    <property type="evidence" value="ECO:0007669"/>
    <property type="project" value="UniProtKB-UniRule"/>
</dbReference>
<feature type="compositionally biased region" description="Polar residues" evidence="3">
    <location>
        <begin position="936"/>
        <end position="946"/>
    </location>
</feature>
<evidence type="ECO:0000313" key="6">
    <source>
        <dbReference type="Proteomes" id="UP001530400"/>
    </source>
</evidence>
<dbReference type="SMART" id="SM00891">
    <property type="entry name" value="ERCC4"/>
    <property type="match status" value="1"/>
</dbReference>
<feature type="compositionally biased region" description="Low complexity" evidence="3">
    <location>
        <begin position="169"/>
        <end position="180"/>
    </location>
</feature>
<dbReference type="Gene3D" id="1.10.10.10">
    <property type="entry name" value="Winged helix-like DNA-binding domain superfamily/Winged helix DNA-binding domain"/>
    <property type="match status" value="1"/>
</dbReference>
<dbReference type="InterPro" id="IPR036388">
    <property type="entry name" value="WH-like_DNA-bd_sf"/>
</dbReference>
<dbReference type="InterPro" id="IPR006166">
    <property type="entry name" value="ERCC4_domain"/>
</dbReference>
<evidence type="ECO:0000256" key="2">
    <source>
        <dbReference type="RuleBase" id="RU369042"/>
    </source>
</evidence>
<dbReference type="SMART" id="SM00513">
    <property type="entry name" value="SAP"/>
    <property type="match status" value="1"/>
</dbReference>
<dbReference type="GO" id="GO:0006308">
    <property type="term" value="P:DNA catabolic process"/>
    <property type="evidence" value="ECO:0007669"/>
    <property type="project" value="UniProtKB-UniRule"/>
</dbReference>
<dbReference type="Gene3D" id="1.10.720.30">
    <property type="entry name" value="SAP domain"/>
    <property type="match status" value="1"/>
</dbReference>
<sequence>MSSVINLCDSSEDEDVKDTKPAPQSDDDSTSDSSDDEILYAPSIFSQGSKSSNPAIASVDNTTKGPAIKESGSPQKPTANKTNNYYGNFGRKRELVPSRSKNETVAKKTKASDDVIELGSSSDEDDTPKKPAAKKKSDDALSDYFSHPNFNKKVAKRTQVQFDSGDDNSVGSDESSVKSSRNTGEDWTKPAALQKSSEGSTAIRNSYKTNVVINKSSSKQITAAPKENNTVLNRYRSNKNPLVKDSYHSDASSSATCPLPNTESEPRLKSPPEHIMQKKVNLPKEIDLSMDTSDDDKYSQNNSAKKDNSSQNRKSVDWSFDVDTGIDEDESDSSSDLDTKPKAKPRAQATTNKSKSFTLRDRVDDDNVDLEFDDDSSTSSHSIPMFTPRPFKKKTKDKDDAASSAAAAAAASFALSASKSGDDLQDESSSPELMTPRAFSPPSNSPLTTFAVKKKVPIPAIPAMPTELINEIGGKLYPDLKHSFLIALANHARKARHASYERGTFDSALRSIIVLCLHLRPLRSPEAARRIKGVGGNLYELLKESTSGPDAKTPFVPKQNRYSCVAAAALVALLELEEESKSTGQCFPMEDLIAKINQLLDSRAKATLNQTVEKYLDPNTLDPNWGQVKKLCSSNLITDMGGSFIKERKKKSACASGVVFELLDIGREMAVKLRELARGPPVELGPLRQLPCDTVDEEFGNVTMSMDFREGGGAGKSLHKMCDNLDTRGVPYVVRELKIADYVFFVGDKLAPILIERKTADDVAGSLHDGRWERQQRSMRKAQYVLGGGEERKCQICYIIEGDANKRKVHGGNVGRRSWFQSVEDVENAIAGLPELGFSVMRSKGHLDTIGILAKVAADVSWKVKNGVIDVEYNYQQFLRKVKALSDDKGNPPTSDEHKNPAPPVITTNPTAQPVPNPADANEEAPAAASAHQNNRTHQNAGQNSEENSEAIAELNKLSIQALKERCKERGEKIGGKKPELIARLLQPRKPEILILRMRRNLYVPKVPSSNAALMVALLLHHVPGTQGMTKERLMVLAEETGVSKESMSGDGGFYDGWSGMKQLQEGDPALVRREKGHRYSLTTQPKESAGVAVATALHIVAHREGLCTCGVSPE</sequence>
<dbReference type="EMBL" id="JALLPJ020000299">
    <property type="protein sequence ID" value="KAL3796204.1"/>
    <property type="molecule type" value="Genomic_DNA"/>
</dbReference>
<feature type="compositionally biased region" description="Polar residues" evidence="3">
    <location>
        <begin position="249"/>
        <end position="263"/>
    </location>
</feature>
<keyword evidence="6" id="KW-1185">Reference proteome</keyword>